<gene>
    <name evidence="3" type="ORF">SAMN02745199_0351</name>
</gene>
<dbReference type="SUPFAM" id="SSF54909">
    <property type="entry name" value="Dimeric alpha+beta barrel"/>
    <property type="match status" value="1"/>
</dbReference>
<evidence type="ECO:0000259" key="2">
    <source>
        <dbReference type="Pfam" id="PF03795"/>
    </source>
</evidence>
<proteinExistence type="inferred from homology"/>
<dbReference type="Pfam" id="PF03795">
    <property type="entry name" value="YCII"/>
    <property type="match status" value="1"/>
</dbReference>
<evidence type="ECO:0000313" key="4">
    <source>
        <dbReference type="Proteomes" id="UP000242592"/>
    </source>
</evidence>
<dbReference type="Proteomes" id="UP000242592">
    <property type="component" value="Unassembled WGS sequence"/>
</dbReference>
<protein>
    <submittedName>
        <fullName evidence="3">Uncharacterized conserved protein YciI, contains a putative active-site phosphohistidine</fullName>
    </submittedName>
</protein>
<dbReference type="OrthoDB" id="531275at2"/>
<dbReference type="EMBL" id="FQXN01000001">
    <property type="protein sequence ID" value="SHH21616.1"/>
    <property type="molecule type" value="Genomic_DNA"/>
</dbReference>
<feature type="domain" description="YCII-related" evidence="2">
    <location>
        <begin position="26"/>
        <end position="86"/>
    </location>
</feature>
<evidence type="ECO:0000313" key="3">
    <source>
        <dbReference type="EMBL" id="SHH21616.1"/>
    </source>
</evidence>
<organism evidence="3 4">
    <name type="scientific">Thermosipho atlanticus DSM 15807</name>
    <dbReference type="NCBI Taxonomy" id="1123380"/>
    <lineage>
        <taxon>Bacteria</taxon>
        <taxon>Thermotogati</taxon>
        <taxon>Thermotogota</taxon>
        <taxon>Thermotogae</taxon>
        <taxon>Thermotogales</taxon>
        <taxon>Fervidobacteriaceae</taxon>
        <taxon>Thermosipho</taxon>
    </lineage>
</organism>
<dbReference type="InterPro" id="IPR011008">
    <property type="entry name" value="Dimeric_a/b-barrel"/>
</dbReference>
<dbReference type="STRING" id="1123380.SAMN02745199_0351"/>
<accession>A0A1M5R6A3</accession>
<dbReference type="Gene3D" id="3.30.70.1060">
    <property type="entry name" value="Dimeric alpha+beta barrel"/>
    <property type="match status" value="1"/>
</dbReference>
<dbReference type="AlphaFoldDB" id="A0A1M5R6A3"/>
<evidence type="ECO:0000256" key="1">
    <source>
        <dbReference type="ARBA" id="ARBA00007689"/>
    </source>
</evidence>
<dbReference type="InterPro" id="IPR005545">
    <property type="entry name" value="YCII"/>
</dbReference>
<comment type="similarity">
    <text evidence="1">Belongs to the YciI family.</text>
</comment>
<name>A0A1M5R6A3_9BACT</name>
<sequence length="97" mass="11377">MKKGDRLFVRIDYRIKDSKFGPTDFEDHLKYLNDVAAKRYFIGGGFLNEDGGMIIFEAKDLDEAMEIANNDPIIKRKLYTYKLFEWELVVLSNKNGY</sequence>
<dbReference type="RefSeq" id="WP_073071474.1">
    <property type="nucleotide sequence ID" value="NZ_FQXN01000001.1"/>
</dbReference>
<reference evidence="4" key="1">
    <citation type="submission" date="2016-11" db="EMBL/GenBank/DDBJ databases">
        <authorList>
            <person name="Varghese N."/>
            <person name="Submissions S."/>
        </authorList>
    </citation>
    <scope>NUCLEOTIDE SEQUENCE [LARGE SCALE GENOMIC DNA]</scope>
    <source>
        <strain evidence="4">DSM 15807</strain>
    </source>
</reference>
<keyword evidence="4" id="KW-1185">Reference proteome</keyword>
<dbReference type="PANTHER" id="PTHR37828">
    <property type="entry name" value="GSR2449 PROTEIN"/>
    <property type="match status" value="1"/>
</dbReference>
<dbReference type="PANTHER" id="PTHR37828:SF1">
    <property type="entry name" value="YCII-RELATED DOMAIN-CONTAINING PROTEIN"/>
    <property type="match status" value="1"/>
</dbReference>